<keyword evidence="1" id="KW-0028">Amino-acid biosynthesis</keyword>
<dbReference type="AlphaFoldDB" id="A0A1G4G9M9"/>
<protein>
    <submittedName>
        <fullName evidence="4">Serine acetyltransferase, plasmid</fullName>
        <ecNumber evidence="4">2.3.1.30</ecNumber>
    </submittedName>
</protein>
<name>A0A1G4G9M9_9BACT</name>
<dbReference type="STRING" id="1642646.ING2E5A_2469"/>
<evidence type="ECO:0000313" key="5">
    <source>
        <dbReference type="Proteomes" id="UP000178485"/>
    </source>
</evidence>
<proteinExistence type="predicted"/>
<dbReference type="NCBIfam" id="NF041874">
    <property type="entry name" value="EPS_EpsC"/>
    <property type="match status" value="1"/>
</dbReference>
<evidence type="ECO:0000313" key="4">
    <source>
        <dbReference type="EMBL" id="SCM59266.1"/>
    </source>
</evidence>
<evidence type="ECO:0000256" key="1">
    <source>
        <dbReference type="ARBA" id="ARBA00022605"/>
    </source>
</evidence>
<sequence>MIKKTFELIDKFQPLRVEIPIDKCKLEEVVDTLFSQMFPVCEQIDPENIRKKLSECAWILNENIARLKGQSFASQAVYAFFSRFPEIRDRLYEDATCYLRNDPAAKSVEEVIIAYPGFFALSIYRMAHELHQLNVPLIPRLFSEYAHSKVGIDIHPGAKIGKNLFLDHGTGIVIGETAEIGDNVKIYQGVTLGALYVEKKLSDVKRHPTVEDNVVIYANATILGGDTVIGHDSTIGGGAWLTQSVIPYSLVYNSVDVKIRTVKNFIQPLDFTI</sequence>
<dbReference type="EC" id="2.3.1.30" evidence="4"/>
<dbReference type="Gene3D" id="1.10.3130.10">
    <property type="entry name" value="serine acetyltransferase, domain 1"/>
    <property type="match status" value="1"/>
</dbReference>
<dbReference type="InterPro" id="IPR053376">
    <property type="entry name" value="Serine_acetyltransferase"/>
</dbReference>
<organism evidence="4 5">
    <name type="scientific">Petrimonas mucosa</name>
    <dbReference type="NCBI Taxonomy" id="1642646"/>
    <lineage>
        <taxon>Bacteria</taxon>
        <taxon>Pseudomonadati</taxon>
        <taxon>Bacteroidota</taxon>
        <taxon>Bacteroidia</taxon>
        <taxon>Bacteroidales</taxon>
        <taxon>Dysgonomonadaceae</taxon>
        <taxon>Petrimonas</taxon>
    </lineage>
</organism>
<dbReference type="KEGG" id="pmuc:ING2E5A_2469"/>
<evidence type="ECO:0000256" key="3">
    <source>
        <dbReference type="ARBA" id="ARBA00023315"/>
    </source>
</evidence>
<gene>
    <name evidence="4" type="primary">srpH</name>
    <name evidence="4" type="ORF">ING2E5A_2469</name>
</gene>
<dbReference type="Gene3D" id="2.160.10.10">
    <property type="entry name" value="Hexapeptide repeat proteins"/>
    <property type="match status" value="1"/>
</dbReference>
<dbReference type="CDD" id="cd03354">
    <property type="entry name" value="LbH_SAT"/>
    <property type="match status" value="1"/>
</dbReference>
<evidence type="ECO:0000256" key="2">
    <source>
        <dbReference type="ARBA" id="ARBA00022679"/>
    </source>
</evidence>
<dbReference type="Proteomes" id="UP000178485">
    <property type="component" value="Chromosome i"/>
</dbReference>
<keyword evidence="2 4" id="KW-0808">Transferase</keyword>
<dbReference type="RefSeq" id="WP_071137584.1">
    <property type="nucleotide sequence ID" value="NZ_LT608328.1"/>
</dbReference>
<accession>A0A1G4G9M9</accession>
<dbReference type="EMBL" id="LT608328">
    <property type="protein sequence ID" value="SCM59266.1"/>
    <property type="molecule type" value="Genomic_DNA"/>
</dbReference>
<reference evidence="4 5" key="1">
    <citation type="submission" date="2016-08" db="EMBL/GenBank/DDBJ databases">
        <authorList>
            <person name="Seilhamer J.J."/>
        </authorList>
    </citation>
    <scope>NUCLEOTIDE SEQUENCE [LARGE SCALE GENOMIC DNA]</scope>
    <source>
        <strain evidence="4">ING2-E5A</strain>
    </source>
</reference>
<dbReference type="GO" id="GO:0009001">
    <property type="term" value="F:serine O-acetyltransferase activity"/>
    <property type="evidence" value="ECO:0007669"/>
    <property type="project" value="UniProtKB-EC"/>
</dbReference>
<keyword evidence="5" id="KW-1185">Reference proteome</keyword>
<dbReference type="PANTHER" id="PTHR42811">
    <property type="entry name" value="SERINE ACETYLTRANSFERASE"/>
    <property type="match status" value="1"/>
</dbReference>
<dbReference type="InterPro" id="IPR045304">
    <property type="entry name" value="LbH_SAT"/>
</dbReference>
<dbReference type="InterPro" id="IPR042122">
    <property type="entry name" value="Ser_AcTrfase_N_sf"/>
</dbReference>
<dbReference type="SUPFAM" id="SSF51161">
    <property type="entry name" value="Trimeric LpxA-like enzymes"/>
    <property type="match status" value="1"/>
</dbReference>
<dbReference type="InterPro" id="IPR011004">
    <property type="entry name" value="Trimer_LpxA-like_sf"/>
</dbReference>
<dbReference type="GO" id="GO:0008652">
    <property type="term" value="P:amino acid biosynthetic process"/>
    <property type="evidence" value="ECO:0007669"/>
    <property type="project" value="UniProtKB-KW"/>
</dbReference>
<keyword evidence="3 4" id="KW-0012">Acyltransferase</keyword>